<feature type="compositionally biased region" description="Polar residues" evidence="1">
    <location>
        <begin position="693"/>
        <end position="706"/>
    </location>
</feature>
<dbReference type="Proteomes" id="UP000230002">
    <property type="component" value="Unassembled WGS sequence"/>
</dbReference>
<comment type="caution">
    <text evidence="2">The sequence shown here is derived from an EMBL/GenBank/DDBJ whole genome shotgun (WGS) entry which is preliminary data.</text>
</comment>
<feature type="compositionally biased region" description="Low complexity" evidence="1">
    <location>
        <begin position="677"/>
        <end position="691"/>
    </location>
</feature>
<dbReference type="OrthoDB" id="2803586at2759"/>
<protein>
    <submittedName>
        <fullName evidence="2">Uncharacterized protein</fullName>
    </submittedName>
</protein>
<sequence>MTTSAEFWKHFEHWELPIGLPHFFSRSAVTSELFDFIVEMRLKSTSAGLAENVKQFHLLEYHRRHYEYLHAYQARTKRMSFEKQKPLVPFSKPLVKKVGKQTGGYDNRSISNDLITAILLKLSNKTRIEESEEHMRTLNAVAISVDTTFRCAYKATLVDKNKAHVQSHLGGFVSVLNEKSQPISWLCHSQSQMETQEMLAGIANQLEILELPPLEIMTADNCCQVRNSAQKVFPDIDVVQDVWHFLMQYVACIQDGTKNPYQGQVANDIVDAILKAKAANGVPAIYRPQAEQEQRLVEVYNKWKEHGGMWTAVAEKVHAKQLTHVQKDCLTRPRDDIVTDSSRIEGSHKGWNSIMCAFASGLEVMNALGHDHILHHNVRIDMQDDSLDKSMFMYHTYGSHHIRLMNACAKLWNTLVEAEKKKGLKPANLRALPVFCPADSREKFALVKMSAETATQYSLTTIKQEPGDESLVLSSQDVLDPDRILKEIGIDPTLLNTPLESDTPEQRVDASLTCDSKGKGVKRTREEDSEDEIVELSQAEWRVPAGWFPAAQSTMPTLQAALATAGTSTLFPASNVSVSNAVATVLTMTSTSSANIPTYSALPAISAVAPFATSSTLSLTPSATAPSAASSALPLIPSAAIMPAASSVLAAAPSTISNASASGALTTTMSAISSAAPSAAPNASTSSAPGALTTMTSGTSNISASTPPAPPMIMLSPSLNGPPPKKKSCLSVAGMPTPSKSMQNNSNQPKQYNQLQNNPGTLNAMFSQASQATTGNASTGVSPSALTPTNELCLPRPAIVGLTRSQRLFSVITQVDPRSLTFGSGASSREFFLFMSLWATHRWATFQMSPYDWVCAASTYNTAIKDLNHEHRSSLPFKTPRALLDKLSEVEGKIFVCIRDSNYCSRSGGTAFWEHHCKAVYLGAKIQRMIDDTTFKMGKNHVCGRCKRIMYPEEKNHKGANHSRKICSDGVRQTAEKVHLTINGISRDFLEQPPPFPQPNDIFTNGDVFHPARFMEFLTRFYDRVVVNQSTPGALAMTDHTFAALLYDRTVVVPGLDGRPSKYIFKLFHSFKLAPGEAVVLDEHDGETYLRMDCLSEPPLEVLQDNGQDNGLSGSA</sequence>
<dbReference type="AlphaFoldDB" id="A0A2G8SHI4"/>
<name>A0A2G8SHI4_9APHY</name>
<keyword evidence="3" id="KW-1185">Reference proteome</keyword>
<evidence type="ECO:0000313" key="3">
    <source>
        <dbReference type="Proteomes" id="UP000230002"/>
    </source>
</evidence>
<reference evidence="2 3" key="1">
    <citation type="journal article" date="2015" name="Sci. Rep.">
        <title>Chromosome-level genome map provides insights into diverse defense mechanisms in the medicinal fungus Ganoderma sinense.</title>
        <authorList>
            <person name="Zhu Y."/>
            <person name="Xu J."/>
            <person name="Sun C."/>
            <person name="Zhou S."/>
            <person name="Xu H."/>
            <person name="Nelson D.R."/>
            <person name="Qian J."/>
            <person name="Song J."/>
            <person name="Luo H."/>
            <person name="Xiang L."/>
            <person name="Li Y."/>
            <person name="Xu Z."/>
            <person name="Ji A."/>
            <person name="Wang L."/>
            <person name="Lu S."/>
            <person name="Hayward A."/>
            <person name="Sun W."/>
            <person name="Li X."/>
            <person name="Schwartz D.C."/>
            <person name="Wang Y."/>
            <person name="Chen S."/>
        </authorList>
    </citation>
    <scope>NUCLEOTIDE SEQUENCE [LARGE SCALE GENOMIC DNA]</scope>
    <source>
        <strain evidence="2 3">ZZ0214-1</strain>
    </source>
</reference>
<accession>A0A2G8SHI4</accession>
<organism evidence="2 3">
    <name type="scientific">Ganoderma sinense ZZ0214-1</name>
    <dbReference type="NCBI Taxonomy" id="1077348"/>
    <lineage>
        <taxon>Eukaryota</taxon>
        <taxon>Fungi</taxon>
        <taxon>Dikarya</taxon>
        <taxon>Basidiomycota</taxon>
        <taxon>Agaricomycotina</taxon>
        <taxon>Agaricomycetes</taxon>
        <taxon>Polyporales</taxon>
        <taxon>Polyporaceae</taxon>
        <taxon>Ganoderma</taxon>
    </lineage>
</organism>
<feature type="compositionally biased region" description="Polar residues" evidence="1">
    <location>
        <begin position="738"/>
        <end position="753"/>
    </location>
</feature>
<evidence type="ECO:0000313" key="2">
    <source>
        <dbReference type="EMBL" id="PIL33226.1"/>
    </source>
</evidence>
<proteinExistence type="predicted"/>
<evidence type="ECO:0000256" key="1">
    <source>
        <dbReference type="SAM" id="MobiDB-lite"/>
    </source>
</evidence>
<feature type="region of interest" description="Disordered" evidence="1">
    <location>
        <begin position="677"/>
        <end position="753"/>
    </location>
</feature>
<gene>
    <name evidence="2" type="ORF">GSI_04676</name>
</gene>
<dbReference type="EMBL" id="AYKW01000008">
    <property type="protein sequence ID" value="PIL33226.1"/>
    <property type="molecule type" value="Genomic_DNA"/>
</dbReference>